<protein>
    <submittedName>
        <fullName evidence="1">Uncharacterized conserved protein YcaQ, contains winged helix DNA-binding domain</fullName>
    </submittedName>
</protein>
<dbReference type="OrthoDB" id="9148135at2"/>
<evidence type="ECO:0000313" key="1">
    <source>
        <dbReference type="EMBL" id="SFF10601.1"/>
    </source>
</evidence>
<dbReference type="AlphaFoldDB" id="A0A1I2G1T6"/>
<accession>A0A1I2G1T6</accession>
<organism evidence="1 2">
    <name type="scientific">Flavimobilis marinus</name>
    <dbReference type="NCBI Taxonomy" id="285351"/>
    <lineage>
        <taxon>Bacteria</taxon>
        <taxon>Bacillati</taxon>
        <taxon>Actinomycetota</taxon>
        <taxon>Actinomycetes</taxon>
        <taxon>Micrococcales</taxon>
        <taxon>Jonesiaceae</taxon>
        <taxon>Flavimobilis</taxon>
    </lineage>
</organism>
<keyword evidence="1" id="KW-0238">DNA-binding</keyword>
<evidence type="ECO:0000313" key="2">
    <source>
        <dbReference type="Proteomes" id="UP000198520"/>
    </source>
</evidence>
<dbReference type="PANTHER" id="PTHR38479">
    <property type="entry name" value="LMO0824 PROTEIN"/>
    <property type="match status" value="1"/>
</dbReference>
<dbReference type="Pfam" id="PF06224">
    <property type="entry name" value="AlkZ-like"/>
    <property type="match status" value="1"/>
</dbReference>
<sequence length="390" mass="41438">MTVRLTPSEVRGLRLRAQGLSGEPGAGGAEGVVGVVDELFALQGQDLPGVLWSLGLRTDGADREAVRAAFDAGVLVRTWPFRGTLHVLAATDVGWVLALTGPRMIAAAARRRRELEIDEGVLEVAREVAARELAGGARVSRTRFKEALDEAGVPTAGQRGYHLISHLAIEGLIAFGPFDGAEQQLVLVADHVPNPRRLDDEEGMRAIVRRYLRGRGVATAADISWWSGLPVRALRGAVAELGDEVEAVQVGGVEHLAWAPLLDVGAAGRRSASGNVRVGSRTESARPVLALPGFDELLLGYADRTATLAREHAGLIVPGGNGVFRRTLVHRGRVIGTWRAVEAAAGVRVVADTFGDVPRGVERGLAREASRYARFVGAPLREVLVAPRPG</sequence>
<name>A0A1I2G1T6_9MICO</name>
<keyword evidence="2" id="KW-1185">Reference proteome</keyword>
<dbReference type="STRING" id="285351.SAMN04488035_1622"/>
<dbReference type="EMBL" id="FONZ01000002">
    <property type="protein sequence ID" value="SFF10601.1"/>
    <property type="molecule type" value="Genomic_DNA"/>
</dbReference>
<dbReference type="GO" id="GO:0003677">
    <property type="term" value="F:DNA binding"/>
    <property type="evidence" value="ECO:0007669"/>
    <property type="project" value="UniProtKB-KW"/>
</dbReference>
<dbReference type="PANTHER" id="PTHR38479:SF2">
    <property type="entry name" value="WINGED HELIX DNA-BINDING DOMAIN-CONTAINING PROTEIN"/>
    <property type="match status" value="1"/>
</dbReference>
<proteinExistence type="predicted"/>
<dbReference type="RefSeq" id="WP_093376986.1">
    <property type="nucleotide sequence ID" value="NZ_BNAN01000002.1"/>
</dbReference>
<dbReference type="InterPro" id="IPR009351">
    <property type="entry name" value="AlkZ-like"/>
</dbReference>
<dbReference type="Proteomes" id="UP000198520">
    <property type="component" value="Unassembled WGS sequence"/>
</dbReference>
<reference evidence="2" key="1">
    <citation type="submission" date="2016-10" db="EMBL/GenBank/DDBJ databases">
        <authorList>
            <person name="Varghese N."/>
            <person name="Submissions S."/>
        </authorList>
    </citation>
    <scope>NUCLEOTIDE SEQUENCE [LARGE SCALE GENOMIC DNA]</scope>
    <source>
        <strain evidence="2">DSM 19083</strain>
    </source>
</reference>
<gene>
    <name evidence="1" type="ORF">SAMN04488035_1622</name>
</gene>